<protein>
    <recommendedName>
        <fullName evidence="5">Peptidase C13 family protein</fullName>
    </recommendedName>
</protein>
<dbReference type="SUPFAM" id="SSF46785">
    <property type="entry name" value="Winged helix' DNA-binding domain"/>
    <property type="match status" value="1"/>
</dbReference>
<dbReference type="Pfam" id="PF02995">
    <property type="entry name" value="DUF229"/>
    <property type="match status" value="1"/>
</dbReference>
<evidence type="ECO:0000256" key="1">
    <source>
        <dbReference type="ARBA" id="ARBA00009941"/>
    </source>
</evidence>
<comment type="similarity">
    <text evidence="1">Belongs to the peptidase C13 family.</text>
</comment>
<dbReference type="Pfam" id="PF01650">
    <property type="entry name" value="Peptidase_C13"/>
    <property type="match status" value="1"/>
</dbReference>
<dbReference type="Gene3D" id="3.40.720.10">
    <property type="entry name" value="Alkaline Phosphatase, subunit A"/>
    <property type="match status" value="1"/>
</dbReference>
<dbReference type="Proteomes" id="UP000276991">
    <property type="component" value="Unassembled WGS sequence"/>
</dbReference>
<dbReference type="InterPro" id="IPR036388">
    <property type="entry name" value="WH-like_DNA-bd_sf"/>
</dbReference>
<gene>
    <name evidence="3" type="ORF">NAV_LOCUS1393</name>
</gene>
<dbReference type="InterPro" id="IPR004245">
    <property type="entry name" value="DUF229"/>
</dbReference>
<dbReference type="GO" id="GO:0006508">
    <property type="term" value="P:proteolysis"/>
    <property type="evidence" value="ECO:0007669"/>
    <property type="project" value="InterPro"/>
</dbReference>
<dbReference type="InterPro" id="IPR017850">
    <property type="entry name" value="Alkaline_phosphatase_core_sf"/>
</dbReference>
<name>A0A498S4P7_ACAVI</name>
<dbReference type="PANTHER" id="PTHR10974:SF75">
    <property type="entry name" value="SULFATASE DOMAIN-CONTAINING PROTEIN"/>
    <property type="match status" value="1"/>
</dbReference>
<reference evidence="3 4" key="1">
    <citation type="submission" date="2018-08" db="EMBL/GenBank/DDBJ databases">
        <authorList>
            <person name="Laetsch R D."/>
            <person name="Stevens L."/>
            <person name="Kumar S."/>
            <person name="Blaxter L. M."/>
        </authorList>
    </citation>
    <scope>NUCLEOTIDE SEQUENCE [LARGE SCALE GENOMIC DNA]</scope>
</reference>
<evidence type="ECO:0008006" key="5">
    <source>
        <dbReference type="Google" id="ProtNLM"/>
    </source>
</evidence>
<dbReference type="InterPro" id="IPR001096">
    <property type="entry name" value="Peptidase_C13"/>
</dbReference>
<dbReference type="OrthoDB" id="192611at2759"/>
<dbReference type="GO" id="GO:0008233">
    <property type="term" value="F:peptidase activity"/>
    <property type="evidence" value="ECO:0007669"/>
    <property type="project" value="InterPro"/>
</dbReference>
<keyword evidence="2" id="KW-1133">Transmembrane helix</keyword>
<evidence type="ECO:0000256" key="2">
    <source>
        <dbReference type="SAM" id="Phobius"/>
    </source>
</evidence>
<sequence>MKRRKRGWYSLLVPMAGTIIAIRNPYPGKIFNVPNGRNVYEGVKIDYSGIHVTPENFLAVLSGNETAVKGGSGKVVKSTRDDHIFVYFTDHGAVGLVSFPNSVLTVKNLNDALKRMHKLKKFARLVFYMEACESGSMFAKVLPKNIDVYAVTASNSHESSWGCFCDNEMKLPCLGDCFSVNWIINSETVDLNHETLTSQFQIVKQETNMSHVMHYGDLKIAKDYVAYYLGDKITNVKNIDNNLTEIKSKTSVSWPSREIYLRMLEKELYEAETELQRSALQHKIEKLAMISGINFERNNIKKCRLMNLDPWNPEIQPYLKPNYDPWKKCKVTRVMHTELKSGSIRMFDNTTSQCKYRCLYKDGEKNFKSGKWIKMEKNAKYFESCDFIETHCMEGNATTFRYIHVQVMRSPQKIFQKEDNFHPGVLIFVLDSTSFSSGMRTIVKTNQILRQFYDATTFYYHNKIGRNSRPNAFAIFSGIRIAELDANRFPGKNNSEYPQSCKYGVKMNETVIYNFINQSYASIMVEDWPSMFIWPNCNGFPKAPTDHYGSALVLRPKAKKDFNAYFYKGECHEVYHKVLDFVDKFLNEYKGFSKFALIWLSQLAHDSVNGLYRADKHFANFFHKNVENLKNSFLFVLGDHGLRFGGIRRTNTGYNEDNNPLLMARVAVPEYLRSNEQLILNLKKNSRKHTSQYDIYATLYDIAQYARKKSFQKWDEHDFSKEFGKIRGGIRAKSLLRPIRYDRTCEEMEIPDQYCICKKQWYKMDIHNENVTKAAQFIINKINDYLKEKSTDEKCETLHLKEVISAEYIEEQSLLKIVISASPSEGKYEAQVLQKNDNFEMSAKVFYIRQLIGGDDLFLMPVEVLDTVAENERRIADEVDDKSEEENGADDLKCLDWLVNYRLPEYFAALDDSFHHFTEKNLFRNSNDESVSEDIMYCEDKDYVAEEQMSCDTSTEKCLAKKCSLLCWIYRVLATSPERQLSLNDIYHRFLVLNSDWGKLSPNWKFSVGETLLNSKCFMYKHSLWSINADFALKHERDALAHGLSHRCPPSTCAAVDSSSKSLEFKFLSNYWNLN</sequence>
<keyword evidence="2" id="KW-0472">Membrane</keyword>
<dbReference type="PANTHER" id="PTHR10974">
    <property type="entry name" value="FI08016P-RELATED"/>
    <property type="match status" value="1"/>
</dbReference>
<dbReference type="InterPro" id="IPR036390">
    <property type="entry name" value="WH_DNA-bd_sf"/>
</dbReference>
<evidence type="ECO:0000313" key="3">
    <source>
        <dbReference type="EMBL" id="VBB26563.1"/>
    </source>
</evidence>
<proteinExistence type="inferred from homology"/>
<dbReference type="Gene3D" id="1.10.10.10">
    <property type="entry name" value="Winged helix-like DNA-binding domain superfamily/Winged helix DNA-binding domain"/>
    <property type="match status" value="1"/>
</dbReference>
<keyword evidence="2" id="KW-0812">Transmembrane</keyword>
<dbReference type="EMBL" id="UPTC01000118">
    <property type="protein sequence ID" value="VBB26563.1"/>
    <property type="molecule type" value="Genomic_DNA"/>
</dbReference>
<dbReference type="SUPFAM" id="SSF53649">
    <property type="entry name" value="Alkaline phosphatase-like"/>
    <property type="match status" value="1"/>
</dbReference>
<dbReference type="STRING" id="6277.A0A498S4P7"/>
<dbReference type="GO" id="GO:0005615">
    <property type="term" value="C:extracellular space"/>
    <property type="evidence" value="ECO:0007669"/>
    <property type="project" value="TreeGrafter"/>
</dbReference>
<evidence type="ECO:0000313" key="4">
    <source>
        <dbReference type="Proteomes" id="UP000276991"/>
    </source>
</evidence>
<dbReference type="PRINTS" id="PR00776">
    <property type="entry name" value="HEMOGLOBNASE"/>
</dbReference>
<accession>A0A498S4P7</accession>
<dbReference type="AlphaFoldDB" id="A0A498S4P7"/>
<dbReference type="Gene3D" id="3.40.50.1460">
    <property type="match status" value="1"/>
</dbReference>
<organism evidence="3 4">
    <name type="scientific">Acanthocheilonema viteae</name>
    <name type="common">Filarial nematode worm</name>
    <name type="synonym">Dipetalonema viteae</name>
    <dbReference type="NCBI Taxonomy" id="6277"/>
    <lineage>
        <taxon>Eukaryota</taxon>
        <taxon>Metazoa</taxon>
        <taxon>Ecdysozoa</taxon>
        <taxon>Nematoda</taxon>
        <taxon>Chromadorea</taxon>
        <taxon>Rhabditida</taxon>
        <taxon>Spirurina</taxon>
        <taxon>Spiruromorpha</taxon>
        <taxon>Filarioidea</taxon>
        <taxon>Onchocercidae</taxon>
        <taxon>Acanthocheilonema</taxon>
    </lineage>
</organism>
<dbReference type="CDD" id="cd16021">
    <property type="entry name" value="ALP_like"/>
    <property type="match status" value="1"/>
</dbReference>
<feature type="transmembrane region" description="Helical" evidence="2">
    <location>
        <begin position="7"/>
        <end position="26"/>
    </location>
</feature>
<keyword evidence="4" id="KW-1185">Reference proteome</keyword>